<dbReference type="InterPro" id="IPR001867">
    <property type="entry name" value="OmpR/PhoB-type_DNA-bd"/>
</dbReference>
<evidence type="ECO:0000259" key="6">
    <source>
        <dbReference type="PROSITE" id="PS51755"/>
    </source>
</evidence>
<dbReference type="SMART" id="SM00028">
    <property type="entry name" value="TPR"/>
    <property type="match status" value="4"/>
</dbReference>
<gene>
    <name evidence="7" type="ORF">WQ53_06530</name>
</gene>
<dbReference type="PANTHER" id="PTHR12558:SF13">
    <property type="entry name" value="CELL DIVISION CYCLE PROTEIN 27 HOMOLOG"/>
    <property type="match status" value="1"/>
</dbReference>
<keyword evidence="5" id="KW-0812">Transmembrane</keyword>
<keyword evidence="3" id="KW-0175">Coiled coil</keyword>
<evidence type="ECO:0000256" key="2">
    <source>
        <dbReference type="PROSITE-ProRule" id="PRU01091"/>
    </source>
</evidence>
<keyword evidence="5" id="KW-1133">Transmembrane helix</keyword>
<dbReference type="Gene3D" id="1.25.40.10">
    <property type="entry name" value="Tetratricopeptide repeat domain"/>
    <property type="match status" value="1"/>
</dbReference>
<evidence type="ECO:0000256" key="5">
    <source>
        <dbReference type="SAM" id="Phobius"/>
    </source>
</evidence>
<dbReference type="SUPFAM" id="SSF46894">
    <property type="entry name" value="C-terminal effector domain of the bipartite response regulators"/>
    <property type="match status" value="1"/>
</dbReference>
<evidence type="ECO:0000256" key="3">
    <source>
        <dbReference type="SAM" id="Coils"/>
    </source>
</evidence>
<evidence type="ECO:0000313" key="8">
    <source>
        <dbReference type="Proteomes" id="UP000033067"/>
    </source>
</evidence>
<evidence type="ECO:0000256" key="4">
    <source>
        <dbReference type="SAM" id="MobiDB-lite"/>
    </source>
</evidence>
<proteinExistence type="predicted"/>
<dbReference type="PROSITE" id="PS51755">
    <property type="entry name" value="OMPR_PHOB"/>
    <property type="match status" value="1"/>
</dbReference>
<dbReference type="Pfam" id="PF00486">
    <property type="entry name" value="Trans_reg_C"/>
    <property type="match status" value="1"/>
</dbReference>
<dbReference type="GO" id="GO:0003677">
    <property type="term" value="F:DNA binding"/>
    <property type="evidence" value="ECO:0007669"/>
    <property type="project" value="UniProtKB-UniRule"/>
</dbReference>
<dbReference type="Gene3D" id="1.10.10.10">
    <property type="entry name" value="Winged helix-like DNA-binding domain superfamily/Winged helix DNA-binding domain"/>
    <property type="match status" value="1"/>
</dbReference>
<feature type="region of interest" description="Disordered" evidence="4">
    <location>
        <begin position="120"/>
        <end position="157"/>
    </location>
</feature>
<dbReference type="Proteomes" id="UP000033067">
    <property type="component" value="Chromosome"/>
</dbReference>
<dbReference type="CDD" id="cd00383">
    <property type="entry name" value="trans_reg_C"/>
    <property type="match status" value="1"/>
</dbReference>
<sequence>MAKPSDASAEPVVLARVPAFRLGAVQVDPPLLQAVCGDRSETLEPRVMQVLVALAEARGRIVTRDELIARCWDGRVVGEGAIHRVTSRIRHLAADLGGGSFQLENIPRVGYRLLEDGRPLPPADRAADVDTPAAGTAQAGAADPAAPGPAADAGTPRRPRRIPVLAVLATVLALLATAVWWPHPPAQSLPDARPMPALAVLPFRTLAPGARDELLEQGMAETLIAQLSASDAIRVHALGSAQRLAMQNPDPLRVAQALQADYVVDGTVQARQDRVRVNVRLLSMPQGTVAWSDTFDADAGAVFGLQDDIAGAVSQALALKLPAPSLAHRSPCDGGDAALYRQYLGARHLLHAPTPERLHRAIAMFRQILERDPLCARAWAGQAFAWRTLAIIGENPPAQSFPLAEAAIEHALALDPNLVEAHAEIGFKRFWFDWDWAGAEQALQRAIALNPSSVDARRAYAHLLSNLGEGERALEQMELARRLDPMSPLNNALYGQFMAAAGRADQARHQLDHTLQLAPDFWIALLHLGGMEMQRGDFEAAIASLTRATEHSGRNAVALSALASAHAKAGQRDRAEAILRELEQRAATSYVRPSRLAAVEVALGRHERALDLLEQAYRERDLGLTFLRVDSGWNPLRQEPRFIALSERMGLYAEHAVGW</sequence>
<dbReference type="Pfam" id="PF14559">
    <property type="entry name" value="TPR_19"/>
    <property type="match status" value="2"/>
</dbReference>
<keyword evidence="8" id="KW-1185">Reference proteome</keyword>
<protein>
    <recommendedName>
        <fullName evidence="6">OmpR/PhoB-type domain-containing protein</fullName>
    </recommendedName>
</protein>
<keyword evidence="1 2" id="KW-0238">DNA-binding</keyword>
<dbReference type="PANTHER" id="PTHR12558">
    <property type="entry name" value="CELL DIVISION CYCLE 16,23,27"/>
    <property type="match status" value="1"/>
</dbReference>
<dbReference type="OrthoDB" id="1971692at2"/>
<dbReference type="Gene3D" id="3.40.50.10070">
    <property type="entry name" value="TolB, N-terminal domain"/>
    <property type="match status" value="1"/>
</dbReference>
<evidence type="ECO:0000313" key="7">
    <source>
        <dbReference type="EMBL" id="AKC86473.1"/>
    </source>
</evidence>
<evidence type="ECO:0000256" key="1">
    <source>
        <dbReference type="ARBA" id="ARBA00023125"/>
    </source>
</evidence>
<dbReference type="KEGG" id="psuw:WQ53_06530"/>
<dbReference type="EMBL" id="CP011144">
    <property type="protein sequence ID" value="AKC86473.1"/>
    <property type="molecule type" value="Genomic_DNA"/>
</dbReference>
<name>A0A0E3Z0E2_9GAMM</name>
<dbReference type="PATRIC" id="fig|314722.6.peg.1396"/>
<dbReference type="InterPro" id="IPR019734">
    <property type="entry name" value="TPR_rpt"/>
</dbReference>
<organism evidence="7 8">
    <name type="scientific">Pseudoxanthomonas suwonensis</name>
    <dbReference type="NCBI Taxonomy" id="314722"/>
    <lineage>
        <taxon>Bacteria</taxon>
        <taxon>Pseudomonadati</taxon>
        <taxon>Pseudomonadota</taxon>
        <taxon>Gammaproteobacteria</taxon>
        <taxon>Lysobacterales</taxon>
        <taxon>Lysobacteraceae</taxon>
        <taxon>Pseudoxanthomonas</taxon>
    </lineage>
</organism>
<dbReference type="AlphaFoldDB" id="A0A0E3Z0E2"/>
<dbReference type="InterPro" id="IPR011990">
    <property type="entry name" value="TPR-like_helical_dom_sf"/>
</dbReference>
<feature type="transmembrane region" description="Helical" evidence="5">
    <location>
        <begin position="162"/>
        <end position="181"/>
    </location>
</feature>
<dbReference type="SUPFAM" id="SSF48452">
    <property type="entry name" value="TPR-like"/>
    <property type="match status" value="2"/>
</dbReference>
<keyword evidence="5" id="KW-0472">Membrane</keyword>
<accession>A0A0E3Z0E2</accession>
<reference evidence="7 8" key="1">
    <citation type="journal article" date="2015" name="Genome Announc.">
        <title>Complete Genome Sequence of Pseudoxanthomonas suwonensis Strain J1, a Cellulose-Degrading Bacterium Isolated from Leaf- and Wood-Enriched Soil.</title>
        <authorList>
            <person name="Hou L."/>
            <person name="Jiang J."/>
            <person name="Xu Z."/>
            <person name="Zhou Y."/>
            <person name="Leung F.C."/>
        </authorList>
    </citation>
    <scope>NUCLEOTIDE SEQUENCE [LARGE SCALE GENOMIC DNA]</scope>
    <source>
        <strain evidence="7 8">J1</strain>
    </source>
</reference>
<dbReference type="InterPro" id="IPR016032">
    <property type="entry name" value="Sig_transdc_resp-reg_C-effctor"/>
</dbReference>
<dbReference type="InterPro" id="IPR036388">
    <property type="entry name" value="WH-like_DNA-bd_sf"/>
</dbReference>
<dbReference type="RefSeq" id="WP_052631316.1">
    <property type="nucleotide sequence ID" value="NZ_CP011144.1"/>
</dbReference>
<dbReference type="GO" id="GO:0000160">
    <property type="term" value="P:phosphorelay signal transduction system"/>
    <property type="evidence" value="ECO:0007669"/>
    <property type="project" value="InterPro"/>
</dbReference>
<feature type="domain" description="OmpR/PhoB-type" evidence="6">
    <location>
        <begin position="17"/>
        <end position="115"/>
    </location>
</feature>
<feature type="compositionally biased region" description="Low complexity" evidence="4">
    <location>
        <begin position="130"/>
        <end position="156"/>
    </location>
</feature>
<feature type="coiled-coil region" evidence="3">
    <location>
        <begin position="565"/>
        <end position="616"/>
    </location>
</feature>
<dbReference type="GO" id="GO:0006355">
    <property type="term" value="P:regulation of DNA-templated transcription"/>
    <property type="evidence" value="ECO:0007669"/>
    <property type="project" value="InterPro"/>
</dbReference>
<feature type="DNA-binding region" description="OmpR/PhoB-type" evidence="2">
    <location>
        <begin position="17"/>
        <end position="115"/>
    </location>
</feature>
<dbReference type="SMART" id="SM00862">
    <property type="entry name" value="Trans_reg_C"/>
    <property type="match status" value="1"/>
</dbReference>